<sequence>MATQDPQAAQPFTINPLTEALGAEIIGLDLTQPLSDATFTALERAFHQYHVICFRDQVLDEEAHLAFTRHWGELEIFPEEDKTKSAKTFYNVANTSVEGEHLPEDDPKVLFQKVNARWHTDSSYRYIPSFASLMYSTEVLPDEAKGGETEFSNMLAAYDALSDADKRRFEPLHMVHHYEFGRRLFPALPPITAFERNAVPPVSHPLVRVHPDRDYRRSLFFTVNAGNEVSGMALEEGQALLKWLDEYASRPEFTYSHRWRENDLVMWDNRVLLHRATRYDMARYRRAFRRTTVAGSGPALGPFSLAVRDALANDQ</sequence>
<dbReference type="PANTHER" id="PTHR43779">
    <property type="entry name" value="DIOXYGENASE RV0097-RELATED"/>
    <property type="match status" value="1"/>
</dbReference>
<keyword evidence="2" id="KW-0479">Metal-binding</keyword>
<evidence type="ECO:0000256" key="5">
    <source>
        <dbReference type="ARBA" id="ARBA00023004"/>
    </source>
</evidence>
<dbReference type="InterPro" id="IPR051178">
    <property type="entry name" value="TfdA_dioxygenase"/>
</dbReference>
<gene>
    <name evidence="7" type="ORF">SAMN05661010_01877</name>
</gene>
<dbReference type="RefSeq" id="WP_089727822.1">
    <property type="nucleotide sequence ID" value="NZ_FNGI01000004.1"/>
</dbReference>
<dbReference type="InterPro" id="IPR003819">
    <property type="entry name" value="TauD/TfdA-like"/>
</dbReference>
<evidence type="ECO:0000313" key="7">
    <source>
        <dbReference type="EMBL" id="SDL51995.1"/>
    </source>
</evidence>
<comment type="similarity">
    <text evidence="1">Belongs to the TfdA dioxygenase family.</text>
</comment>
<evidence type="ECO:0000313" key="8">
    <source>
        <dbReference type="Proteomes" id="UP000198654"/>
    </source>
</evidence>
<dbReference type="Gene3D" id="3.60.130.10">
    <property type="entry name" value="Clavaminate synthase-like"/>
    <property type="match status" value="1"/>
</dbReference>
<dbReference type="OrthoDB" id="581608at2"/>
<dbReference type="AlphaFoldDB" id="A0A1G9KRR2"/>
<dbReference type="InterPro" id="IPR042098">
    <property type="entry name" value="TauD-like_sf"/>
</dbReference>
<organism evidence="7 8">
    <name type="scientific">Modicisalibacter muralis</name>
    <dbReference type="NCBI Taxonomy" id="119000"/>
    <lineage>
        <taxon>Bacteria</taxon>
        <taxon>Pseudomonadati</taxon>
        <taxon>Pseudomonadota</taxon>
        <taxon>Gammaproteobacteria</taxon>
        <taxon>Oceanospirillales</taxon>
        <taxon>Halomonadaceae</taxon>
        <taxon>Modicisalibacter</taxon>
    </lineage>
</organism>
<accession>A0A1G9KRR2</accession>
<name>A0A1G9KRR2_9GAMM</name>
<keyword evidence="5" id="KW-0408">Iron</keyword>
<dbReference type="EMBL" id="FNGI01000004">
    <property type="protein sequence ID" value="SDL51995.1"/>
    <property type="molecule type" value="Genomic_DNA"/>
</dbReference>
<dbReference type="STRING" id="119000.SAMN05661010_01877"/>
<dbReference type="GO" id="GO:0016706">
    <property type="term" value="F:2-oxoglutarate-dependent dioxygenase activity"/>
    <property type="evidence" value="ECO:0007669"/>
    <property type="project" value="UniProtKB-ARBA"/>
</dbReference>
<dbReference type="Proteomes" id="UP000198654">
    <property type="component" value="Unassembled WGS sequence"/>
</dbReference>
<evidence type="ECO:0000256" key="3">
    <source>
        <dbReference type="ARBA" id="ARBA00022964"/>
    </source>
</evidence>
<protein>
    <submittedName>
        <fullName evidence="7">Taurine dioxygenase</fullName>
    </submittedName>
</protein>
<evidence type="ECO:0000256" key="1">
    <source>
        <dbReference type="ARBA" id="ARBA00005896"/>
    </source>
</evidence>
<evidence type="ECO:0000259" key="6">
    <source>
        <dbReference type="Pfam" id="PF02668"/>
    </source>
</evidence>
<keyword evidence="8" id="KW-1185">Reference proteome</keyword>
<proteinExistence type="inferred from homology"/>
<feature type="domain" description="TauD/TfdA-like" evidence="6">
    <location>
        <begin position="14"/>
        <end position="292"/>
    </location>
</feature>
<reference evidence="7 8" key="1">
    <citation type="submission" date="2016-10" db="EMBL/GenBank/DDBJ databases">
        <authorList>
            <person name="de Groot N.N."/>
        </authorList>
    </citation>
    <scope>NUCLEOTIDE SEQUENCE [LARGE SCALE GENOMIC DNA]</scope>
    <source>
        <strain evidence="7 8">DSM 14789</strain>
    </source>
</reference>
<dbReference type="Pfam" id="PF02668">
    <property type="entry name" value="TauD"/>
    <property type="match status" value="1"/>
</dbReference>
<dbReference type="GO" id="GO:0046872">
    <property type="term" value="F:metal ion binding"/>
    <property type="evidence" value="ECO:0007669"/>
    <property type="project" value="UniProtKB-KW"/>
</dbReference>
<evidence type="ECO:0000256" key="4">
    <source>
        <dbReference type="ARBA" id="ARBA00023002"/>
    </source>
</evidence>
<dbReference type="PANTHER" id="PTHR43779:SF3">
    <property type="entry name" value="(3R)-3-[(CARBOXYMETHYL)AMINO]FATTY ACID OXYGENASE_DECARBOXYLASE"/>
    <property type="match status" value="1"/>
</dbReference>
<keyword evidence="4" id="KW-0560">Oxidoreductase</keyword>
<evidence type="ECO:0000256" key="2">
    <source>
        <dbReference type="ARBA" id="ARBA00022723"/>
    </source>
</evidence>
<dbReference type="SUPFAM" id="SSF51197">
    <property type="entry name" value="Clavaminate synthase-like"/>
    <property type="match status" value="1"/>
</dbReference>
<keyword evidence="3 7" id="KW-0223">Dioxygenase</keyword>